<keyword evidence="2" id="KW-0378">Hydrolase</keyword>
<dbReference type="AlphaFoldDB" id="G9WJA7"/>
<dbReference type="InterPro" id="IPR003607">
    <property type="entry name" value="HD/PDEase_dom"/>
</dbReference>
<proteinExistence type="predicted"/>
<dbReference type="Gene3D" id="1.20.58.1910">
    <property type="match status" value="1"/>
</dbReference>
<dbReference type="STRING" id="336988.NT96_05715"/>
<dbReference type="HOGENOM" id="CLU_036524_2_2_9"/>
<feature type="domain" description="HD/PDEase" evidence="1">
    <location>
        <begin position="29"/>
        <end position="143"/>
    </location>
</feature>
<dbReference type="GO" id="GO:0016787">
    <property type="term" value="F:hydrolase activity"/>
    <property type="evidence" value="ECO:0007669"/>
    <property type="project" value="UniProtKB-KW"/>
</dbReference>
<keyword evidence="3" id="KW-1185">Reference proteome</keyword>
<dbReference type="CDD" id="cd00077">
    <property type="entry name" value="HDc"/>
    <property type="match status" value="1"/>
</dbReference>
<comment type="caution">
    <text evidence="2">The sequence shown here is derived from an EMBL/GenBank/DDBJ whole genome shotgun (WGS) entry which is preliminary data.</text>
</comment>
<sequence>MENMVLNPLQLNQLDKIHNFMKTLLDHDQSGHDSSHIDRVVAMARKILKQEKGADEFVVLAAATLHDTYDEKLFANPASAKRRTADFLLSIQVDPKPILYIIDNMSWSANTFGQAKPLDLNGQIVQDADRLDAIGAVAVIRAFKYGFKHNRVDYDPNILPRDLQNKAEYRNDKQTTLNHFYEKLFKLQASLNTPAAKQIGQKRDHFMHEFVDEYIAEYESKA</sequence>
<name>G9WJA7_9LACO</name>
<protein>
    <submittedName>
        <fullName evidence="2">Putative HD superfamily hydrolase</fullName>
    </submittedName>
</protein>
<evidence type="ECO:0000313" key="3">
    <source>
        <dbReference type="Proteomes" id="UP000004959"/>
    </source>
</evidence>
<dbReference type="eggNOG" id="COG1418">
    <property type="taxonomic scope" value="Bacteria"/>
</dbReference>
<reference evidence="2 3" key="1">
    <citation type="journal article" date="2012" name="PLoS ONE">
        <title>Functional divergence in the genus oenococcus as predicted by genome sequencing of the newly-described species, Oenococcus kitaharae.</title>
        <authorList>
            <person name="Borneman A.R."/>
            <person name="McCarthy J.M."/>
            <person name="Chambers P.J."/>
            <person name="Bartowsky E.J."/>
        </authorList>
    </citation>
    <scope>NUCLEOTIDE SEQUENCE [LARGE SCALE GENOMIC DNA]</scope>
    <source>
        <strain evidence="3">DSM17330</strain>
    </source>
</reference>
<dbReference type="RefSeq" id="WP_007745178.1">
    <property type="nucleotide sequence ID" value="NZ_CM001398.1"/>
</dbReference>
<dbReference type="SMART" id="SM00471">
    <property type="entry name" value="HDc"/>
    <property type="match status" value="1"/>
</dbReference>
<accession>G9WJA7</accession>
<dbReference type="Proteomes" id="UP000004959">
    <property type="component" value="Chromosome"/>
</dbReference>
<evidence type="ECO:0000259" key="1">
    <source>
        <dbReference type="SMART" id="SM00471"/>
    </source>
</evidence>
<dbReference type="PANTHER" id="PTHR33594">
    <property type="entry name" value="SUPERFAMILY HYDROLASE, PUTATIVE (AFU_ORTHOLOGUE AFUA_1G03035)-RELATED"/>
    <property type="match status" value="1"/>
</dbReference>
<dbReference type="PATRIC" id="fig|1045004.4.peg.600"/>
<dbReference type="SUPFAM" id="SSF109604">
    <property type="entry name" value="HD-domain/PDEase-like"/>
    <property type="match status" value="1"/>
</dbReference>
<dbReference type="Gene3D" id="1.10.472.50">
    <property type="entry name" value="HD-domain/PDEase-like"/>
    <property type="match status" value="1"/>
</dbReference>
<gene>
    <name evidence="2" type="ORF">OKIT_0600</name>
</gene>
<evidence type="ECO:0000313" key="2">
    <source>
        <dbReference type="EMBL" id="EHN58713.1"/>
    </source>
</evidence>
<organism evidence="2 3">
    <name type="scientific">Oenococcus kitaharae DSM 17330</name>
    <dbReference type="NCBI Taxonomy" id="1045004"/>
    <lineage>
        <taxon>Bacteria</taxon>
        <taxon>Bacillati</taxon>
        <taxon>Bacillota</taxon>
        <taxon>Bacilli</taxon>
        <taxon>Lactobacillales</taxon>
        <taxon>Lactobacillaceae</taxon>
        <taxon>Oenococcus</taxon>
    </lineage>
</organism>
<dbReference type="PANTHER" id="PTHR33594:SF1">
    <property type="entry name" value="HD_PDEASE DOMAIN-CONTAINING PROTEIN"/>
    <property type="match status" value="1"/>
</dbReference>
<dbReference type="EMBL" id="AFVZ01000001">
    <property type="protein sequence ID" value="EHN58713.1"/>
    <property type="molecule type" value="Genomic_DNA"/>
</dbReference>